<reference evidence="2" key="1">
    <citation type="journal article" date="2003" name="Genome Biol.">
        <title>An integrated gene annotation and transcriptional profiling approach towards the full gene content of the Drosophila genome.</title>
        <authorList>
            <person name="Hild M."/>
            <person name="Beckmann B."/>
            <person name="Haas S.A."/>
            <person name="Koch B."/>
            <person name="Solovyev V."/>
            <person name="Busold C."/>
            <person name="Fellenberg K."/>
            <person name="Boutros M."/>
            <person name="Vingron M."/>
            <person name="Sauer F."/>
            <person name="Hoheisel J.D."/>
            <person name="Paro R."/>
        </authorList>
    </citation>
    <scope>NUCLEOTIDE SEQUENCE</scope>
</reference>
<dbReference type="InterPro" id="IPR025061">
    <property type="entry name" value="Diedel"/>
</dbReference>
<dbReference type="Pfam" id="PF13164">
    <property type="entry name" value="Diedel"/>
    <property type="match status" value="1"/>
</dbReference>
<feature type="signal peptide" evidence="1">
    <location>
        <begin position="1"/>
        <end position="19"/>
    </location>
</feature>
<feature type="chain" id="PRO_5004274515" evidence="1">
    <location>
        <begin position="20"/>
        <end position="156"/>
    </location>
</feature>
<keyword evidence="1" id="KW-0732">Signal</keyword>
<proteinExistence type="predicted"/>
<evidence type="ECO:0000256" key="1">
    <source>
        <dbReference type="SAM" id="SignalP"/>
    </source>
</evidence>
<dbReference type="AlphaFoldDB" id="Q6IJ03"/>
<protein>
    <submittedName>
        <fullName evidence="2">HDC16240</fullName>
    </submittedName>
</protein>
<sequence>MNQLTIAIFWLACINFASSTCCTFAATLHFKIRGGVCGVVGAKSNGTGCKITICPNGEALVGSYCGKAACDFIFPSIPVCKLPAIPGTFLFSFLYSLDGKTLPECGFPALISNCKKILLEGAELIRVEFSVAQVLDTYHDKCPLTHSDALRETGVP</sequence>
<organism evidence="2">
    <name type="scientific">Drosophila melanogaster</name>
    <name type="common">Fruit fly</name>
    <dbReference type="NCBI Taxonomy" id="7227"/>
    <lineage>
        <taxon>Eukaryota</taxon>
        <taxon>Metazoa</taxon>
        <taxon>Ecdysozoa</taxon>
        <taxon>Arthropoda</taxon>
        <taxon>Hexapoda</taxon>
        <taxon>Insecta</taxon>
        <taxon>Pterygota</taxon>
        <taxon>Neoptera</taxon>
        <taxon>Endopterygota</taxon>
        <taxon>Diptera</taxon>
        <taxon>Brachycera</taxon>
        <taxon>Muscomorpha</taxon>
        <taxon>Ephydroidea</taxon>
        <taxon>Drosophilidae</taxon>
        <taxon>Drosophila</taxon>
        <taxon>Sophophora</taxon>
    </lineage>
</organism>
<accession>Q6IJ03</accession>
<dbReference type="VEuPathDB" id="VectorBase:FBgn0262873"/>
<dbReference type="ExpressionAtlas" id="Q6IJ03">
    <property type="expression patterns" value="baseline"/>
</dbReference>
<evidence type="ECO:0000313" key="2">
    <source>
        <dbReference type="EMBL" id="DAA04418.1"/>
    </source>
</evidence>
<dbReference type="Gene3D" id="3.30.70.2800">
    <property type="match status" value="1"/>
</dbReference>
<gene>
    <name evidence="2" type="ORF">HDC16240</name>
</gene>
<dbReference type="OrthoDB" id="3737830at2759"/>
<name>Q6IJ03_DROME</name>
<dbReference type="EMBL" id="BK002913">
    <property type="protein sequence ID" value="DAA04418.1"/>
    <property type="molecule type" value="Genomic_DNA"/>
</dbReference>